<evidence type="ECO:0000256" key="1">
    <source>
        <dbReference type="ARBA" id="ARBA00010587"/>
    </source>
</evidence>
<proteinExistence type="inferred from homology"/>
<dbReference type="AlphaFoldDB" id="A0A364NTI7"/>
<keyword evidence="2" id="KW-0479">Metal-binding</keyword>
<evidence type="ECO:0000256" key="3">
    <source>
        <dbReference type="ARBA" id="ARBA00023004"/>
    </source>
</evidence>
<evidence type="ECO:0000256" key="2">
    <source>
        <dbReference type="ARBA" id="ARBA00022723"/>
    </source>
</evidence>
<dbReference type="EMBL" id="PGTO01000024">
    <property type="protein sequence ID" value="RAU20409.1"/>
    <property type="molecule type" value="Genomic_DNA"/>
</dbReference>
<name>A0A364NTI7_9PROT</name>
<dbReference type="OrthoDB" id="7352244at2"/>
<dbReference type="RefSeq" id="WP_112147107.1">
    <property type="nucleotide sequence ID" value="NZ_PGTO01000024.1"/>
</dbReference>
<comment type="similarity">
    <text evidence="1">Belongs to the hemerythrin family.</text>
</comment>
<dbReference type="Gene3D" id="1.20.120.50">
    <property type="entry name" value="Hemerythrin-like"/>
    <property type="match status" value="1"/>
</dbReference>
<dbReference type="SUPFAM" id="SSF47188">
    <property type="entry name" value="Hemerythrin-like"/>
    <property type="match status" value="1"/>
</dbReference>
<keyword evidence="5" id="KW-1185">Reference proteome</keyword>
<evidence type="ECO:0000313" key="5">
    <source>
        <dbReference type="Proteomes" id="UP000251075"/>
    </source>
</evidence>
<keyword evidence="3" id="KW-0408">Iron</keyword>
<dbReference type="GO" id="GO:0046872">
    <property type="term" value="F:metal ion binding"/>
    <property type="evidence" value="ECO:0007669"/>
    <property type="project" value="UniProtKB-KW"/>
</dbReference>
<comment type="caution">
    <text evidence="4">The sequence shown here is derived from an EMBL/GenBank/DDBJ whole genome shotgun (WGS) entry which is preliminary data.</text>
</comment>
<dbReference type="Proteomes" id="UP000251075">
    <property type="component" value="Unassembled WGS sequence"/>
</dbReference>
<dbReference type="InterPro" id="IPR035938">
    <property type="entry name" value="Hemerythrin-like_sf"/>
</dbReference>
<organism evidence="4 5">
    <name type="scientific">Paramagnetospirillum kuznetsovii</name>
    <dbReference type="NCBI Taxonomy" id="2053833"/>
    <lineage>
        <taxon>Bacteria</taxon>
        <taxon>Pseudomonadati</taxon>
        <taxon>Pseudomonadota</taxon>
        <taxon>Alphaproteobacteria</taxon>
        <taxon>Rhodospirillales</taxon>
        <taxon>Magnetospirillaceae</taxon>
        <taxon>Paramagnetospirillum</taxon>
    </lineage>
</organism>
<protein>
    <submittedName>
        <fullName evidence="4">Uncharacterized protein</fullName>
    </submittedName>
</protein>
<evidence type="ECO:0000313" key="4">
    <source>
        <dbReference type="EMBL" id="RAU20409.1"/>
    </source>
</evidence>
<sequence>MFRWNMSLETGLEAIDHGRRQLLEAMADFFQILDNPALNQKLVAERTGAIFTAMKAAFTAEDQYLKTRSESEGSPHMATHAAFMLSYVELCKKLVPKIKNIKQGQQACLEIYRNIDGGLYHHINDEALAYKHMVKHPAKAAEKA</sequence>
<accession>A0A364NTI7</accession>
<reference evidence="4 5" key="1">
    <citation type="submission" date="2017-11" db="EMBL/GenBank/DDBJ databases">
        <title>Draft genome sequence of magnetotactic bacterium Magnetospirillum kuznetsovii LBB-42.</title>
        <authorList>
            <person name="Grouzdev D.S."/>
            <person name="Rysina M.S."/>
            <person name="Baslerov R.V."/>
            <person name="Koziaeva V."/>
        </authorList>
    </citation>
    <scope>NUCLEOTIDE SEQUENCE [LARGE SCALE GENOMIC DNA]</scope>
    <source>
        <strain evidence="4 5">LBB-42</strain>
    </source>
</reference>
<gene>
    <name evidence="4" type="ORF">CU669_18650</name>
</gene>